<keyword evidence="1" id="KW-0863">Zinc-finger</keyword>
<reference evidence="3" key="2">
    <citation type="submission" date="2022-01" db="EMBL/GenBank/DDBJ databases">
        <authorList>
            <person name="Yamashiro T."/>
            <person name="Shiraishi A."/>
            <person name="Satake H."/>
            <person name="Nakayama K."/>
        </authorList>
    </citation>
    <scope>NUCLEOTIDE SEQUENCE</scope>
</reference>
<feature type="domain" description="SBP-type" evidence="2">
    <location>
        <begin position="157"/>
        <end position="235"/>
    </location>
</feature>
<evidence type="ECO:0000256" key="1">
    <source>
        <dbReference type="PROSITE-ProRule" id="PRU00470"/>
    </source>
</evidence>
<evidence type="ECO:0000313" key="4">
    <source>
        <dbReference type="Proteomes" id="UP001151760"/>
    </source>
</evidence>
<gene>
    <name evidence="3" type="ORF">Tco_1069636</name>
</gene>
<keyword evidence="1" id="KW-0479">Metal-binding</keyword>
<organism evidence="3 4">
    <name type="scientific">Tanacetum coccineum</name>
    <dbReference type="NCBI Taxonomy" id="301880"/>
    <lineage>
        <taxon>Eukaryota</taxon>
        <taxon>Viridiplantae</taxon>
        <taxon>Streptophyta</taxon>
        <taxon>Embryophyta</taxon>
        <taxon>Tracheophyta</taxon>
        <taxon>Spermatophyta</taxon>
        <taxon>Magnoliopsida</taxon>
        <taxon>eudicotyledons</taxon>
        <taxon>Gunneridae</taxon>
        <taxon>Pentapetalae</taxon>
        <taxon>asterids</taxon>
        <taxon>campanulids</taxon>
        <taxon>Asterales</taxon>
        <taxon>Asteraceae</taxon>
        <taxon>Asteroideae</taxon>
        <taxon>Anthemideae</taxon>
        <taxon>Anthemidinae</taxon>
        <taxon>Tanacetum</taxon>
    </lineage>
</organism>
<reference evidence="3" key="1">
    <citation type="journal article" date="2022" name="Int. J. Mol. Sci.">
        <title>Draft Genome of Tanacetum Coccineum: Genomic Comparison of Closely Related Tanacetum-Family Plants.</title>
        <authorList>
            <person name="Yamashiro T."/>
            <person name="Shiraishi A."/>
            <person name="Nakayama K."/>
            <person name="Satake H."/>
        </authorList>
    </citation>
    <scope>NUCLEOTIDE SEQUENCE</scope>
</reference>
<dbReference type="SUPFAM" id="SSF103612">
    <property type="entry name" value="SBT domain"/>
    <property type="match status" value="1"/>
</dbReference>
<comment type="caution">
    <text evidence="3">The sequence shown here is derived from an EMBL/GenBank/DDBJ whole genome shotgun (WGS) entry which is preliminary data.</text>
</comment>
<evidence type="ECO:0000313" key="3">
    <source>
        <dbReference type="EMBL" id="GJT87919.1"/>
    </source>
</evidence>
<accession>A0ABQ5HK89</accession>
<dbReference type="PROSITE" id="PS51141">
    <property type="entry name" value="ZF_SBP"/>
    <property type="match status" value="1"/>
</dbReference>
<dbReference type="InterPro" id="IPR036893">
    <property type="entry name" value="SBP_sf"/>
</dbReference>
<sequence length="258" mass="29289">MVVSPASRLYPKFESVTKSNVCFIYQDNTTSPAKLLKTGNYENPRNGKMDIDLANLSSSLLLHCRKFYDMRSASKVFDEMSERALLHIYLNDVMGVCATEEMSESAKDNMVGKFRNTILDFCCEVGKCINVVAVFCIFSGNARAPRDWNNLVNTIPNLCCEVIFQLSDMDTFPLEPDHHPVPPELVAEPVESLLHPVTRFSINCSLLFHGLPDLDGKNQRCRKQLVDHNARRHKPHQEMIRFNSRSMASSYYGTFIPS</sequence>
<dbReference type="InterPro" id="IPR004333">
    <property type="entry name" value="SBP_dom"/>
</dbReference>
<dbReference type="Proteomes" id="UP001151760">
    <property type="component" value="Unassembled WGS sequence"/>
</dbReference>
<evidence type="ECO:0000259" key="2">
    <source>
        <dbReference type="PROSITE" id="PS51141"/>
    </source>
</evidence>
<dbReference type="EMBL" id="BQNB010019681">
    <property type="protein sequence ID" value="GJT87919.1"/>
    <property type="molecule type" value="Genomic_DNA"/>
</dbReference>
<name>A0ABQ5HK89_9ASTR</name>
<protein>
    <submittedName>
        <fullName evidence="3">Squamosa promoter-binding-like protein 12</fullName>
    </submittedName>
</protein>
<keyword evidence="4" id="KW-1185">Reference proteome</keyword>
<keyword evidence="1" id="KW-0862">Zinc</keyword>
<proteinExistence type="predicted"/>